<feature type="compositionally biased region" description="Basic residues" evidence="1">
    <location>
        <begin position="149"/>
        <end position="166"/>
    </location>
</feature>
<accession>A0ABU6TRJ8</accession>
<feature type="region of interest" description="Disordered" evidence="1">
    <location>
        <begin position="142"/>
        <end position="166"/>
    </location>
</feature>
<protein>
    <submittedName>
        <fullName evidence="2">Uncharacterized protein</fullName>
    </submittedName>
</protein>
<dbReference type="Proteomes" id="UP001341840">
    <property type="component" value="Unassembled WGS sequence"/>
</dbReference>
<evidence type="ECO:0000313" key="3">
    <source>
        <dbReference type="Proteomes" id="UP001341840"/>
    </source>
</evidence>
<reference evidence="2 3" key="1">
    <citation type="journal article" date="2023" name="Plants (Basel)">
        <title>Bridging the Gap: Combining Genomics and Transcriptomics Approaches to Understand Stylosanthes scabra, an Orphan Legume from the Brazilian Caatinga.</title>
        <authorList>
            <person name="Ferreira-Neto J.R.C."/>
            <person name="da Silva M.D."/>
            <person name="Binneck E."/>
            <person name="de Melo N.F."/>
            <person name="da Silva R.H."/>
            <person name="de Melo A.L.T.M."/>
            <person name="Pandolfi V."/>
            <person name="Bustamante F.O."/>
            <person name="Brasileiro-Vidal A.C."/>
            <person name="Benko-Iseppon A.M."/>
        </authorList>
    </citation>
    <scope>NUCLEOTIDE SEQUENCE [LARGE SCALE GENOMIC DNA]</scope>
    <source>
        <tissue evidence="2">Leaves</tissue>
    </source>
</reference>
<gene>
    <name evidence="2" type="ORF">PIB30_075797</name>
</gene>
<evidence type="ECO:0000256" key="1">
    <source>
        <dbReference type="SAM" id="MobiDB-lite"/>
    </source>
</evidence>
<name>A0ABU6TRJ8_9FABA</name>
<keyword evidence="3" id="KW-1185">Reference proteome</keyword>
<proteinExistence type="predicted"/>
<evidence type="ECO:0000313" key="2">
    <source>
        <dbReference type="EMBL" id="MED6150776.1"/>
    </source>
</evidence>
<sequence>MARITYRRDHDKRFKSTVDMWPLEEGRLIRIPFKSIERDFALPSRFVKKFGDEFRRVVYAIDDQDNATEILYVENQFGLKYDPTTFDESEFEPSDMSDDSLSTEKSDYTGLKSHFGTEESSDPGQARISLCSQKRKFYEREEESNISAKKSKRSTTIKRSKKKNTHKVPNTRYLDWGKFKVTLNTPILTTINFICQGVLLEILTKLVGVQSGLLKDLPIT</sequence>
<dbReference type="EMBL" id="JASCZI010091597">
    <property type="protein sequence ID" value="MED6150776.1"/>
    <property type="molecule type" value="Genomic_DNA"/>
</dbReference>
<comment type="caution">
    <text evidence="2">The sequence shown here is derived from an EMBL/GenBank/DDBJ whole genome shotgun (WGS) entry which is preliminary data.</text>
</comment>
<organism evidence="2 3">
    <name type="scientific">Stylosanthes scabra</name>
    <dbReference type="NCBI Taxonomy" id="79078"/>
    <lineage>
        <taxon>Eukaryota</taxon>
        <taxon>Viridiplantae</taxon>
        <taxon>Streptophyta</taxon>
        <taxon>Embryophyta</taxon>
        <taxon>Tracheophyta</taxon>
        <taxon>Spermatophyta</taxon>
        <taxon>Magnoliopsida</taxon>
        <taxon>eudicotyledons</taxon>
        <taxon>Gunneridae</taxon>
        <taxon>Pentapetalae</taxon>
        <taxon>rosids</taxon>
        <taxon>fabids</taxon>
        <taxon>Fabales</taxon>
        <taxon>Fabaceae</taxon>
        <taxon>Papilionoideae</taxon>
        <taxon>50 kb inversion clade</taxon>
        <taxon>dalbergioids sensu lato</taxon>
        <taxon>Dalbergieae</taxon>
        <taxon>Pterocarpus clade</taxon>
        <taxon>Stylosanthes</taxon>
    </lineage>
</organism>